<protein>
    <submittedName>
        <fullName evidence="2">Uncharacterized protein</fullName>
    </submittedName>
</protein>
<evidence type="ECO:0000256" key="1">
    <source>
        <dbReference type="SAM" id="MobiDB-lite"/>
    </source>
</evidence>
<dbReference type="OrthoDB" id="666348at2759"/>
<feature type="compositionally biased region" description="Low complexity" evidence="1">
    <location>
        <begin position="144"/>
        <end position="158"/>
    </location>
</feature>
<evidence type="ECO:0000313" key="3">
    <source>
        <dbReference type="Proteomes" id="UP001141806"/>
    </source>
</evidence>
<sequence length="227" mass="26445">MLPEERKKREKFVAVLMDRILKPFDKESMRMAMLKHEETFKEQVYELHRLYRIQKMLMTNMKSSGTNGCGTNRWNVENEICTSQVNSTCKGKQKPRKLDLERLAEGYIAEEGDGVLEIEDESDIELTLGPTSYRRRKKDETPLTSDSGPSFSSSSTDSSHMKRTGAYKRMDTREELTGHEWGLIQVPDMHPYFPSGTKNNFDVEEQVRQEKLNRPPWLVHIFSMNMT</sequence>
<keyword evidence="3" id="KW-1185">Reference proteome</keyword>
<dbReference type="PANTHER" id="PTHR33167">
    <property type="entry name" value="TRANSCRIPTION FACTOR, PUTATIVE (DUF863)-RELATED"/>
    <property type="match status" value="1"/>
</dbReference>
<proteinExistence type="predicted"/>
<dbReference type="Proteomes" id="UP001141806">
    <property type="component" value="Unassembled WGS sequence"/>
</dbReference>
<accession>A0A9Q0K699</accession>
<name>A0A9Q0K699_9MAGN</name>
<dbReference type="EMBL" id="JAMYWD010000007">
    <property type="protein sequence ID" value="KAJ4964681.1"/>
    <property type="molecule type" value="Genomic_DNA"/>
</dbReference>
<evidence type="ECO:0000313" key="2">
    <source>
        <dbReference type="EMBL" id="KAJ4964681.1"/>
    </source>
</evidence>
<feature type="region of interest" description="Disordered" evidence="1">
    <location>
        <begin position="127"/>
        <end position="168"/>
    </location>
</feature>
<dbReference type="PANTHER" id="PTHR33167:SF26">
    <property type="entry name" value="EXPRESSED PROTEIN"/>
    <property type="match status" value="1"/>
</dbReference>
<organism evidence="2 3">
    <name type="scientific">Protea cynaroides</name>
    <dbReference type="NCBI Taxonomy" id="273540"/>
    <lineage>
        <taxon>Eukaryota</taxon>
        <taxon>Viridiplantae</taxon>
        <taxon>Streptophyta</taxon>
        <taxon>Embryophyta</taxon>
        <taxon>Tracheophyta</taxon>
        <taxon>Spermatophyta</taxon>
        <taxon>Magnoliopsida</taxon>
        <taxon>Proteales</taxon>
        <taxon>Proteaceae</taxon>
        <taxon>Protea</taxon>
    </lineage>
</organism>
<comment type="caution">
    <text evidence="2">The sequence shown here is derived from an EMBL/GenBank/DDBJ whole genome shotgun (WGS) entry which is preliminary data.</text>
</comment>
<dbReference type="AlphaFoldDB" id="A0A9Q0K699"/>
<reference evidence="2" key="1">
    <citation type="journal article" date="2023" name="Plant J.">
        <title>The genome of the king protea, Protea cynaroides.</title>
        <authorList>
            <person name="Chang J."/>
            <person name="Duong T.A."/>
            <person name="Schoeman C."/>
            <person name="Ma X."/>
            <person name="Roodt D."/>
            <person name="Barker N."/>
            <person name="Li Z."/>
            <person name="Van de Peer Y."/>
            <person name="Mizrachi E."/>
        </authorList>
    </citation>
    <scope>NUCLEOTIDE SEQUENCE</scope>
    <source>
        <tissue evidence="2">Young leaves</tissue>
    </source>
</reference>
<gene>
    <name evidence="2" type="ORF">NE237_016530</name>
</gene>